<proteinExistence type="predicted"/>
<protein>
    <submittedName>
        <fullName evidence="1">Uncharacterized protein</fullName>
    </submittedName>
</protein>
<gene>
    <name evidence="2" type="ORF">HPP92_010543</name>
    <name evidence="1" type="ORF">HPP92_010782</name>
</gene>
<dbReference type="AlphaFoldDB" id="A0A835R0Q3"/>
<comment type="caution">
    <text evidence="1">The sequence shown here is derived from an EMBL/GenBank/DDBJ whole genome shotgun (WGS) entry which is preliminary data.</text>
</comment>
<dbReference type="EMBL" id="JADCNM010000005">
    <property type="protein sequence ID" value="KAG0482459.1"/>
    <property type="molecule type" value="Genomic_DNA"/>
</dbReference>
<evidence type="ECO:0000313" key="1">
    <source>
        <dbReference type="EMBL" id="KAG0479924.1"/>
    </source>
</evidence>
<keyword evidence="3" id="KW-1185">Reference proteome</keyword>
<dbReference type="Proteomes" id="UP000639772">
    <property type="component" value="Unassembled WGS sequence"/>
</dbReference>
<accession>A0A835R0Q3</accession>
<evidence type="ECO:0000313" key="4">
    <source>
        <dbReference type="Proteomes" id="UP000639772"/>
    </source>
</evidence>
<evidence type="ECO:0000313" key="2">
    <source>
        <dbReference type="EMBL" id="KAG0482459.1"/>
    </source>
</evidence>
<dbReference type="EMBL" id="JADCNL010000005">
    <property type="protein sequence ID" value="KAG0479924.1"/>
    <property type="molecule type" value="Genomic_DNA"/>
</dbReference>
<dbReference type="Proteomes" id="UP000636800">
    <property type="component" value="Chromosome 5"/>
</dbReference>
<name>A0A835R0Q3_VANPL</name>
<organism evidence="1 3">
    <name type="scientific">Vanilla planifolia</name>
    <name type="common">Vanilla</name>
    <dbReference type="NCBI Taxonomy" id="51239"/>
    <lineage>
        <taxon>Eukaryota</taxon>
        <taxon>Viridiplantae</taxon>
        <taxon>Streptophyta</taxon>
        <taxon>Embryophyta</taxon>
        <taxon>Tracheophyta</taxon>
        <taxon>Spermatophyta</taxon>
        <taxon>Magnoliopsida</taxon>
        <taxon>Liliopsida</taxon>
        <taxon>Asparagales</taxon>
        <taxon>Orchidaceae</taxon>
        <taxon>Vanilloideae</taxon>
        <taxon>Vanilleae</taxon>
        <taxon>Vanilla</taxon>
    </lineage>
</organism>
<sequence>MYPLNGSLDSYHRCEPLGLSCNPFSAWPVVGKLECTHYYSAIFAVPWKTEHPSFFVLMEYKTRRNQASLLKKREVHEYKKLHWNILGLELEGRFKKFSQQLFLCLTTVPP</sequence>
<evidence type="ECO:0000313" key="3">
    <source>
        <dbReference type="Proteomes" id="UP000636800"/>
    </source>
</evidence>
<reference evidence="3 4" key="1">
    <citation type="journal article" date="2020" name="Nat. Food">
        <title>A phased Vanilla planifolia genome enables genetic improvement of flavour and production.</title>
        <authorList>
            <person name="Hasing T."/>
            <person name="Tang H."/>
            <person name="Brym M."/>
            <person name="Khazi F."/>
            <person name="Huang T."/>
            <person name="Chambers A.H."/>
        </authorList>
    </citation>
    <scope>NUCLEOTIDE SEQUENCE [LARGE SCALE GENOMIC DNA]</scope>
    <source>
        <tissue evidence="1">Leaf</tissue>
    </source>
</reference>